<dbReference type="eggNOG" id="COG2076">
    <property type="taxonomic scope" value="Bacteria"/>
</dbReference>
<reference evidence="2 3" key="2">
    <citation type="journal article" date="2011" name="J. Bacteriol.">
        <title>Complete genome sequence of strain HTCC2503T of Parvularcula bermudensis, the type species of the order "Parvularculales" in the class Alphaproteobacteria.</title>
        <authorList>
            <person name="Oh H.M."/>
            <person name="Kang I."/>
            <person name="Vergin K.L."/>
            <person name="Kang D."/>
            <person name="Rhee K.H."/>
            <person name="Giovannoni S.J."/>
            <person name="Cho J.C."/>
        </authorList>
    </citation>
    <scope>NUCLEOTIDE SEQUENCE [LARGE SCALE GENOMIC DNA]</scope>
    <source>
        <strain evidence="3">ATCC BAA-594 / HTCC2503 / KCTC 12087</strain>
    </source>
</reference>
<feature type="transmembrane region" description="Helical" evidence="1">
    <location>
        <begin position="85"/>
        <end position="104"/>
    </location>
</feature>
<dbReference type="HOGENOM" id="CLU_2168526_0_0_5"/>
<accession>E0TDX7</accession>
<dbReference type="RefSeq" id="WP_013301400.1">
    <property type="nucleotide sequence ID" value="NC_014414.1"/>
</dbReference>
<feature type="transmembrane region" description="Helical" evidence="1">
    <location>
        <begin position="58"/>
        <end position="79"/>
    </location>
</feature>
<dbReference type="EMBL" id="CP002156">
    <property type="protein sequence ID" value="ADM10426.1"/>
    <property type="molecule type" value="Genomic_DNA"/>
</dbReference>
<reference evidence="3" key="1">
    <citation type="submission" date="2010-08" db="EMBL/GenBank/DDBJ databases">
        <title>Genome sequence of Parvularcula bermudensis HTCC2503.</title>
        <authorList>
            <person name="Kang D.-M."/>
            <person name="Oh H.-M."/>
            <person name="Cho J.-C."/>
        </authorList>
    </citation>
    <scope>NUCLEOTIDE SEQUENCE [LARGE SCALE GENOMIC DNA]</scope>
    <source>
        <strain evidence="3">ATCC BAA-594 / HTCC2503 / KCTC 12087</strain>
    </source>
</reference>
<proteinExistence type="predicted"/>
<sequence length="110" mass="11443">MSLLATLFVYTLLSVGGLAMVKSASDIWSVQFMAGSTLYGLGFLIWFGILLRALPLSVGFPIAAGSLIVGTQIMGAFVLNETLSPQHLIGIALLILGLAVLVAGGERPLP</sequence>
<keyword evidence="1" id="KW-0812">Transmembrane</keyword>
<keyword evidence="3" id="KW-1185">Reference proteome</keyword>
<keyword evidence="1" id="KW-0472">Membrane</keyword>
<protein>
    <recommendedName>
        <fullName evidence="4">EamA domain-containing protein</fullName>
    </recommendedName>
</protein>
<keyword evidence="1" id="KW-1133">Transmembrane helix</keyword>
<evidence type="ECO:0008006" key="4">
    <source>
        <dbReference type="Google" id="ProtNLM"/>
    </source>
</evidence>
<organism evidence="2 3">
    <name type="scientific">Parvularcula bermudensis (strain ATCC BAA-594 / HTCC2503 / KCTC 12087)</name>
    <dbReference type="NCBI Taxonomy" id="314260"/>
    <lineage>
        <taxon>Bacteria</taxon>
        <taxon>Pseudomonadati</taxon>
        <taxon>Pseudomonadota</taxon>
        <taxon>Alphaproteobacteria</taxon>
        <taxon>Parvularculales</taxon>
        <taxon>Parvularculaceae</taxon>
        <taxon>Parvularcula</taxon>
    </lineage>
</organism>
<evidence type="ECO:0000313" key="2">
    <source>
        <dbReference type="EMBL" id="ADM10426.1"/>
    </source>
</evidence>
<dbReference type="InterPro" id="IPR037185">
    <property type="entry name" value="EmrE-like"/>
</dbReference>
<feature type="transmembrane region" description="Helical" evidence="1">
    <location>
        <begin position="29"/>
        <end position="51"/>
    </location>
</feature>
<evidence type="ECO:0000313" key="3">
    <source>
        <dbReference type="Proteomes" id="UP000001302"/>
    </source>
</evidence>
<gene>
    <name evidence="2" type="ordered locus">PB2503_11909</name>
</gene>
<dbReference type="KEGG" id="pbr:PB2503_11909"/>
<name>E0TDX7_PARBH</name>
<dbReference type="Proteomes" id="UP000001302">
    <property type="component" value="Chromosome"/>
</dbReference>
<dbReference type="Gene3D" id="1.10.3730.20">
    <property type="match status" value="1"/>
</dbReference>
<dbReference type="AlphaFoldDB" id="E0TDX7"/>
<evidence type="ECO:0000256" key="1">
    <source>
        <dbReference type="SAM" id="Phobius"/>
    </source>
</evidence>
<dbReference type="STRING" id="314260.PB2503_11909"/>
<dbReference type="SUPFAM" id="SSF103481">
    <property type="entry name" value="Multidrug resistance efflux transporter EmrE"/>
    <property type="match status" value="1"/>
</dbReference>